<dbReference type="InterPro" id="IPR002110">
    <property type="entry name" value="Ankyrin_rpt"/>
</dbReference>
<keyword evidence="2" id="KW-0040">ANK repeat</keyword>
<evidence type="ECO:0000256" key="1">
    <source>
        <dbReference type="ARBA" id="ARBA00022737"/>
    </source>
</evidence>
<name>A0ABD2WX31_9HYME</name>
<dbReference type="AlphaFoldDB" id="A0ABD2WX31"/>
<protein>
    <submittedName>
        <fullName evidence="3">Uncharacterized protein</fullName>
    </submittedName>
</protein>
<dbReference type="EMBL" id="JBJJXI010000067">
    <property type="protein sequence ID" value="KAL3397046.1"/>
    <property type="molecule type" value="Genomic_DNA"/>
</dbReference>
<evidence type="ECO:0000313" key="3">
    <source>
        <dbReference type="EMBL" id="KAL3397046.1"/>
    </source>
</evidence>
<organism evidence="3 4">
    <name type="scientific">Trichogramma kaykai</name>
    <dbReference type="NCBI Taxonomy" id="54128"/>
    <lineage>
        <taxon>Eukaryota</taxon>
        <taxon>Metazoa</taxon>
        <taxon>Ecdysozoa</taxon>
        <taxon>Arthropoda</taxon>
        <taxon>Hexapoda</taxon>
        <taxon>Insecta</taxon>
        <taxon>Pterygota</taxon>
        <taxon>Neoptera</taxon>
        <taxon>Endopterygota</taxon>
        <taxon>Hymenoptera</taxon>
        <taxon>Apocrita</taxon>
        <taxon>Proctotrupomorpha</taxon>
        <taxon>Chalcidoidea</taxon>
        <taxon>Trichogrammatidae</taxon>
        <taxon>Trichogramma</taxon>
    </lineage>
</organism>
<dbReference type="SUPFAM" id="SSF48403">
    <property type="entry name" value="Ankyrin repeat"/>
    <property type="match status" value="1"/>
</dbReference>
<proteinExistence type="predicted"/>
<keyword evidence="1" id="KW-0677">Repeat</keyword>
<dbReference type="Gene3D" id="1.25.40.20">
    <property type="entry name" value="Ankyrin repeat-containing domain"/>
    <property type="match status" value="1"/>
</dbReference>
<reference evidence="3 4" key="1">
    <citation type="journal article" date="2024" name="bioRxiv">
        <title>A reference genome for Trichogramma kaykai: A tiny desert-dwelling parasitoid wasp with competing sex-ratio distorters.</title>
        <authorList>
            <person name="Culotta J."/>
            <person name="Lindsey A.R."/>
        </authorList>
    </citation>
    <scope>NUCLEOTIDE SEQUENCE [LARGE SCALE GENOMIC DNA]</scope>
    <source>
        <strain evidence="3 4">KSX58</strain>
    </source>
</reference>
<dbReference type="Proteomes" id="UP001627154">
    <property type="component" value="Unassembled WGS sequence"/>
</dbReference>
<dbReference type="PANTHER" id="PTHR24134:SF9">
    <property type="entry name" value="ANKYRIN REPEAT AND SOCS BOX PROTEIN 8"/>
    <property type="match status" value="1"/>
</dbReference>
<dbReference type="Pfam" id="PF12796">
    <property type="entry name" value="Ank_2"/>
    <property type="match status" value="1"/>
</dbReference>
<evidence type="ECO:0000256" key="2">
    <source>
        <dbReference type="ARBA" id="ARBA00023043"/>
    </source>
</evidence>
<dbReference type="InterPro" id="IPR036770">
    <property type="entry name" value="Ankyrin_rpt-contain_sf"/>
</dbReference>
<sequence>MAPSKQGKLDVLKSMREKVNWEIEDERHEFLSQLEPLIKYWNHRLPDLRDVFRKEEIDLLLRDSIDVRKIHGWRGHYYEGERFIDFVMRCGYKDEPDFDEDGEPLLRRTTAVHRVARRKRDFFDDMFVMGSELVRRFFKIYDRFDVNYSDEDGLTHFHAACHYGCYEELEKFLELGQDPNCLPRESNASSVDPPLHTAIKNNKEMFKFLLENGADPTVVNAKGLTLLHSLCASDDNSYKLVTFFELIDDAQKKVSIDLLDKFGRTPLQWAVEINYEGDPTYKKWSPEPNKLGLASQALIVIERLEERGYQLNRSGALTVMTFFSKHELFEKSTDLEKYNLYDDEEFLVKAKEMMINSNLSLYDLIRLRPEQAKQLKYEDYYVLAEPCKLRKLTKECKNACYVHLSEKIFRGFFRQWALDLFLELTGYQLPILCSEIIIKQLNNQDLSNMCLAVVGQI</sequence>
<evidence type="ECO:0000313" key="4">
    <source>
        <dbReference type="Proteomes" id="UP001627154"/>
    </source>
</evidence>
<gene>
    <name evidence="3" type="ORF">TKK_009080</name>
</gene>
<dbReference type="SMART" id="SM00248">
    <property type="entry name" value="ANK"/>
    <property type="match status" value="3"/>
</dbReference>
<dbReference type="PANTHER" id="PTHR24134">
    <property type="entry name" value="ANKYRIN REPEAT-CONTAINING PROTEIN DDB_G0279043"/>
    <property type="match status" value="1"/>
</dbReference>
<accession>A0ABD2WX31</accession>
<keyword evidence="4" id="KW-1185">Reference proteome</keyword>
<comment type="caution">
    <text evidence="3">The sequence shown here is derived from an EMBL/GenBank/DDBJ whole genome shotgun (WGS) entry which is preliminary data.</text>
</comment>